<gene>
    <name evidence="8" type="ordered locus">Dvul_2054</name>
</gene>
<dbReference type="EMBL" id="CP000527">
    <property type="protein sequence ID" value="ABM29070.1"/>
    <property type="molecule type" value="Genomic_DNA"/>
</dbReference>
<dbReference type="HOGENOM" id="CLU_020520_0_0_7"/>
<organism evidence="8 9">
    <name type="scientific">Nitratidesulfovibrio vulgaris (strain DP4)</name>
    <name type="common">Desulfovibrio vulgaris</name>
    <dbReference type="NCBI Taxonomy" id="391774"/>
    <lineage>
        <taxon>Bacteria</taxon>
        <taxon>Pseudomonadati</taxon>
        <taxon>Thermodesulfobacteriota</taxon>
        <taxon>Desulfovibrionia</taxon>
        <taxon>Desulfovibrionales</taxon>
        <taxon>Desulfovibrionaceae</taxon>
        <taxon>Nitratidesulfovibrio</taxon>
    </lineage>
</organism>
<dbReference type="FunFam" id="3.40.1190.20:FF:000003">
    <property type="entry name" value="Phosphomethylpyrimidine kinase ThiD"/>
    <property type="match status" value="1"/>
</dbReference>
<dbReference type="UniPathway" id="UPA00060">
    <property type="reaction ID" value="UER00138"/>
</dbReference>
<protein>
    <recommendedName>
        <fullName evidence="2">hydroxymethylpyrimidine kinase</fullName>
        <ecNumber evidence="2">2.7.1.49</ecNumber>
    </recommendedName>
</protein>
<proteinExistence type="predicted"/>
<dbReference type="GO" id="GO:0005829">
    <property type="term" value="C:cytosol"/>
    <property type="evidence" value="ECO:0007669"/>
    <property type="project" value="TreeGrafter"/>
</dbReference>
<dbReference type="InterPro" id="IPR029056">
    <property type="entry name" value="Ribokinase-like"/>
</dbReference>
<dbReference type="PANTHER" id="PTHR20858">
    <property type="entry name" value="PHOSPHOMETHYLPYRIMIDINE KINASE"/>
    <property type="match status" value="1"/>
</dbReference>
<reference evidence="9" key="1">
    <citation type="journal article" date="2009" name="Environ. Microbiol.">
        <title>Contribution of mobile genetic elements to Desulfovibrio vulgaris genome plasticity.</title>
        <authorList>
            <person name="Walker C.B."/>
            <person name="Stolyar S."/>
            <person name="Chivian D."/>
            <person name="Pinel N."/>
            <person name="Gabster J.A."/>
            <person name="Dehal P.S."/>
            <person name="He Z."/>
            <person name="Yang Z.K."/>
            <person name="Yen H.C."/>
            <person name="Zhou J."/>
            <person name="Wall J.D."/>
            <person name="Hazen T.C."/>
            <person name="Arkin A.P."/>
            <person name="Stahl D.A."/>
        </authorList>
    </citation>
    <scope>NUCLEOTIDE SEQUENCE [LARGE SCALE GENOMIC DNA]</scope>
    <source>
        <strain evidence="9">DP4</strain>
    </source>
</reference>
<evidence type="ECO:0000259" key="7">
    <source>
        <dbReference type="Pfam" id="PF08543"/>
    </source>
</evidence>
<dbReference type="GO" id="GO:0005524">
    <property type="term" value="F:ATP binding"/>
    <property type="evidence" value="ECO:0007669"/>
    <property type="project" value="UniProtKB-KW"/>
</dbReference>
<name>A0A0H3A9Z7_NITV4</name>
<dbReference type="AlphaFoldDB" id="A0A0H3A9Z7"/>
<evidence type="ECO:0000313" key="8">
    <source>
        <dbReference type="EMBL" id="ABM29070.1"/>
    </source>
</evidence>
<dbReference type="GO" id="GO:0009228">
    <property type="term" value="P:thiamine biosynthetic process"/>
    <property type="evidence" value="ECO:0007669"/>
    <property type="project" value="InterPro"/>
</dbReference>
<evidence type="ECO:0000313" key="9">
    <source>
        <dbReference type="Proteomes" id="UP000009173"/>
    </source>
</evidence>
<dbReference type="GO" id="GO:0008972">
    <property type="term" value="F:phosphomethylpyrimidine kinase activity"/>
    <property type="evidence" value="ECO:0007669"/>
    <property type="project" value="InterPro"/>
</dbReference>
<feature type="domain" description="Pyridoxamine kinase/Phosphomethylpyrimidine kinase" evidence="7">
    <location>
        <begin position="14"/>
        <end position="258"/>
    </location>
</feature>
<dbReference type="InterPro" id="IPR004399">
    <property type="entry name" value="HMP/HMP-P_kinase_dom"/>
</dbReference>
<keyword evidence="6" id="KW-0067">ATP-binding</keyword>
<dbReference type="KEGG" id="dvl:Dvul_2054"/>
<keyword evidence="4" id="KW-0547">Nucleotide-binding</keyword>
<comment type="pathway">
    <text evidence="1">Cofactor biosynthesis; thiamine diphosphate biosynthesis.</text>
</comment>
<dbReference type="EC" id="2.7.1.49" evidence="2"/>
<dbReference type="GO" id="GO:0008902">
    <property type="term" value="F:hydroxymethylpyrimidine kinase activity"/>
    <property type="evidence" value="ECO:0007669"/>
    <property type="project" value="UniProtKB-EC"/>
</dbReference>
<dbReference type="Pfam" id="PF08543">
    <property type="entry name" value="Phos_pyr_kin"/>
    <property type="match status" value="1"/>
</dbReference>
<accession>A0A0H3A9Z7</accession>
<dbReference type="GO" id="GO:0009229">
    <property type="term" value="P:thiamine diphosphate biosynthetic process"/>
    <property type="evidence" value="ECO:0007669"/>
    <property type="project" value="UniProtKB-UniPathway"/>
</dbReference>
<dbReference type="CDD" id="cd01169">
    <property type="entry name" value="HMPP_kinase"/>
    <property type="match status" value="1"/>
</dbReference>
<evidence type="ECO:0000256" key="1">
    <source>
        <dbReference type="ARBA" id="ARBA00004948"/>
    </source>
</evidence>
<sequence>MTHPPCILTIAGSDSGGGAGIQADLKTMTVLGGFGMSVITALTAQNGLGVTGIHAPDADFVGLQLSTVLEGFPVAAAKTGMLFSAPIIEKVAEGLAGKTFPLVVDPVSISQSGHRLLQEDAVEALVRHMLPLADLLTPNRPEAEMLAGMPIDTEADVHTAIDRILAKGPRAVLLKGGHFEGDGQLVDWLGLPGGTPVALPQPRVNTPNNHGTGCTLSAAIATFLGLGHPLREAVVAAQQYLNRCLAESYTPGKGFGPPNHAAPCQRRG</sequence>
<dbReference type="NCBIfam" id="TIGR00097">
    <property type="entry name" value="HMP-P_kinase"/>
    <property type="match status" value="1"/>
</dbReference>
<evidence type="ECO:0000256" key="6">
    <source>
        <dbReference type="ARBA" id="ARBA00022840"/>
    </source>
</evidence>
<keyword evidence="5 8" id="KW-0418">Kinase</keyword>
<keyword evidence="3" id="KW-0808">Transferase</keyword>
<dbReference type="Gene3D" id="3.40.1190.20">
    <property type="match status" value="1"/>
</dbReference>
<dbReference type="RefSeq" id="WP_011792626.1">
    <property type="nucleotide sequence ID" value="NC_008751.1"/>
</dbReference>
<dbReference type="PANTHER" id="PTHR20858:SF17">
    <property type="entry name" value="HYDROXYMETHYLPYRIMIDINE_PHOSPHOMETHYLPYRIMIDINE KINASE THI20-RELATED"/>
    <property type="match status" value="1"/>
</dbReference>
<evidence type="ECO:0000256" key="5">
    <source>
        <dbReference type="ARBA" id="ARBA00022777"/>
    </source>
</evidence>
<dbReference type="Proteomes" id="UP000009173">
    <property type="component" value="Chromosome"/>
</dbReference>
<dbReference type="SUPFAM" id="SSF53613">
    <property type="entry name" value="Ribokinase-like"/>
    <property type="match status" value="1"/>
</dbReference>
<dbReference type="InterPro" id="IPR013749">
    <property type="entry name" value="PM/HMP-P_kinase-1"/>
</dbReference>
<evidence type="ECO:0000256" key="2">
    <source>
        <dbReference type="ARBA" id="ARBA00012135"/>
    </source>
</evidence>
<evidence type="ECO:0000256" key="4">
    <source>
        <dbReference type="ARBA" id="ARBA00022741"/>
    </source>
</evidence>
<evidence type="ECO:0000256" key="3">
    <source>
        <dbReference type="ARBA" id="ARBA00022679"/>
    </source>
</evidence>